<dbReference type="Pfam" id="PF00834">
    <property type="entry name" value="Ribul_P_3_epim"/>
    <property type="match status" value="1"/>
</dbReference>
<dbReference type="Gene3D" id="3.20.20.70">
    <property type="entry name" value="Aldolase class I"/>
    <property type="match status" value="1"/>
</dbReference>
<keyword evidence="5 6" id="KW-0413">Isomerase</keyword>
<dbReference type="InterPro" id="IPR011060">
    <property type="entry name" value="RibuloseP-bd_barrel"/>
</dbReference>
<evidence type="ECO:0000256" key="2">
    <source>
        <dbReference type="ARBA" id="ARBA00004162"/>
    </source>
</evidence>
<evidence type="ECO:0000256" key="5">
    <source>
        <dbReference type="ARBA" id="ARBA00023235"/>
    </source>
</evidence>
<comment type="subcellular location">
    <subcellularLocation>
        <location evidence="2">Cell membrane</location>
        <topology evidence="2">Single-pass membrane protein</topology>
    </subcellularLocation>
</comment>
<dbReference type="AlphaFoldDB" id="A0A379TYU5"/>
<organism evidence="6 7">
    <name type="scientific">Salmonella diarizonae</name>
    <dbReference type="NCBI Taxonomy" id="59204"/>
    <lineage>
        <taxon>Bacteria</taxon>
        <taxon>Pseudomonadati</taxon>
        <taxon>Pseudomonadota</taxon>
        <taxon>Gammaproteobacteria</taxon>
        <taxon>Enterobacterales</taxon>
        <taxon>Enterobacteriaceae</taxon>
        <taxon>Salmonella</taxon>
    </lineage>
</organism>
<evidence type="ECO:0000256" key="3">
    <source>
        <dbReference type="ARBA" id="ARBA00013469"/>
    </source>
</evidence>
<evidence type="ECO:0000256" key="1">
    <source>
        <dbReference type="ARBA" id="ARBA00001968"/>
    </source>
</evidence>
<evidence type="ECO:0000313" key="7">
    <source>
        <dbReference type="Proteomes" id="UP000254633"/>
    </source>
</evidence>
<dbReference type="InterPro" id="IPR013785">
    <property type="entry name" value="Aldolase_TIM"/>
</dbReference>
<gene>
    <name evidence="6" type="primary">rpe_3</name>
    <name evidence="6" type="ORF">NCTC10060_02904</name>
</gene>
<dbReference type="PANTHER" id="PTHR11749">
    <property type="entry name" value="RIBULOSE-5-PHOSPHATE-3-EPIMERASE"/>
    <property type="match status" value="1"/>
</dbReference>
<evidence type="ECO:0000313" key="6">
    <source>
        <dbReference type="EMBL" id="SUG55757.1"/>
    </source>
</evidence>
<proteinExistence type="predicted"/>
<evidence type="ECO:0000256" key="4">
    <source>
        <dbReference type="ARBA" id="ARBA00022723"/>
    </source>
</evidence>
<name>A0A379TYU5_SALDZ</name>
<reference evidence="6 7" key="1">
    <citation type="submission" date="2018-06" db="EMBL/GenBank/DDBJ databases">
        <authorList>
            <consortium name="Pathogen Informatics"/>
            <person name="Doyle S."/>
        </authorList>
    </citation>
    <scope>NUCLEOTIDE SEQUENCE [LARGE SCALE GENOMIC DNA]</scope>
    <source>
        <strain evidence="6 7">NCTC10060</strain>
    </source>
</reference>
<protein>
    <recommendedName>
        <fullName evidence="3">Putative epimerase LsrE</fullName>
    </recommendedName>
</protein>
<dbReference type="Proteomes" id="UP000254633">
    <property type="component" value="Unassembled WGS sequence"/>
</dbReference>
<dbReference type="InterPro" id="IPR000056">
    <property type="entry name" value="Ribul_P_3_epim-like"/>
</dbReference>
<dbReference type="SUPFAM" id="SSF51366">
    <property type="entry name" value="Ribulose-phoshate binding barrel"/>
    <property type="match status" value="1"/>
</dbReference>
<dbReference type="PROSITE" id="PS01085">
    <property type="entry name" value="RIBUL_P_3_EPIMER_1"/>
    <property type="match status" value="1"/>
</dbReference>
<accession>A0A379TYU5</accession>
<dbReference type="EMBL" id="UGXH01000003">
    <property type="protein sequence ID" value="SUG55757.1"/>
    <property type="molecule type" value="Genomic_DNA"/>
</dbReference>
<dbReference type="GO" id="GO:0005975">
    <property type="term" value="P:carbohydrate metabolic process"/>
    <property type="evidence" value="ECO:0007669"/>
    <property type="project" value="InterPro"/>
</dbReference>
<dbReference type="GO" id="GO:0016857">
    <property type="term" value="F:racemase and epimerase activity, acting on carbohydrates and derivatives"/>
    <property type="evidence" value="ECO:0007669"/>
    <property type="project" value="InterPro"/>
</dbReference>
<keyword evidence="4" id="KW-0479">Metal-binding</keyword>
<dbReference type="GO" id="GO:0005886">
    <property type="term" value="C:plasma membrane"/>
    <property type="evidence" value="ECO:0007669"/>
    <property type="project" value="UniProtKB-SubCell"/>
</dbReference>
<comment type="cofactor">
    <cofactor evidence="1">
        <name>a divalent metal cation</name>
        <dbReference type="ChEBI" id="CHEBI:60240"/>
    </cofactor>
</comment>
<dbReference type="GO" id="GO:0046872">
    <property type="term" value="F:metal ion binding"/>
    <property type="evidence" value="ECO:0007669"/>
    <property type="project" value="UniProtKB-KW"/>
</dbReference>
<sequence>MILHPSLASADPLRYAEALTALHDAPLGSLHLDIEDTSFINNITFGMKTIQAVAQYTRHPLSFHLMVSSPQRWLPWLAAIRPGWISFMPKACKTLGDSGGYSRYRGESRTGA</sequence>